<feature type="transmembrane region" description="Helical" evidence="1">
    <location>
        <begin position="48"/>
        <end position="70"/>
    </location>
</feature>
<proteinExistence type="predicted"/>
<reference evidence="2 3" key="1">
    <citation type="submission" date="2021-06" db="EMBL/GenBank/DDBJ databases">
        <authorList>
            <person name="Palmer J.M."/>
        </authorList>
    </citation>
    <scope>NUCLEOTIDE SEQUENCE [LARGE SCALE GENOMIC DNA]</scope>
    <source>
        <strain evidence="2 3">AS_MEX2019</strain>
        <tissue evidence="2">Muscle</tissue>
    </source>
</reference>
<keyword evidence="3" id="KW-1185">Reference proteome</keyword>
<dbReference type="EMBL" id="JAHRIP010079221">
    <property type="protein sequence ID" value="MEQ2312501.1"/>
    <property type="molecule type" value="Genomic_DNA"/>
</dbReference>
<keyword evidence="1" id="KW-0812">Transmembrane</keyword>
<evidence type="ECO:0000256" key="1">
    <source>
        <dbReference type="SAM" id="Phobius"/>
    </source>
</evidence>
<accession>A0ABV1A2L3</accession>
<comment type="caution">
    <text evidence="2">The sequence shown here is derived from an EMBL/GenBank/DDBJ whole genome shotgun (WGS) entry which is preliminary data.</text>
</comment>
<feature type="transmembrane region" description="Helical" evidence="1">
    <location>
        <begin position="7"/>
        <end position="28"/>
    </location>
</feature>
<gene>
    <name evidence="2" type="ORF">AMECASPLE_031694</name>
</gene>
<keyword evidence="1" id="KW-0472">Membrane</keyword>
<dbReference type="Proteomes" id="UP001469553">
    <property type="component" value="Unassembled WGS sequence"/>
</dbReference>
<evidence type="ECO:0000313" key="2">
    <source>
        <dbReference type="EMBL" id="MEQ2312501.1"/>
    </source>
</evidence>
<name>A0ABV1A2L3_9TELE</name>
<keyword evidence="1" id="KW-1133">Transmembrane helix</keyword>
<protein>
    <submittedName>
        <fullName evidence="2">Uncharacterized protein</fullName>
    </submittedName>
</protein>
<organism evidence="2 3">
    <name type="scientific">Ameca splendens</name>
    <dbReference type="NCBI Taxonomy" id="208324"/>
    <lineage>
        <taxon>Eukaryota</taxon>
        <taxon>Metazoa</taxon>
        <taxon>Chordata</taxon>
        <taxon>Craniata</taxon>
        <taxon>Vertebrata</taxon>
        <taxon>Euteleostomi</taxon>
        <taxon>Actinopterygii</taxon>
        <taxon>Neopterygii</taxon>
        <taxon>Teleostei</taxon>
        <taxon>Neoteleostei</taxon>
        <taxon>Acanthomorphata</taxon>
        <taxon>Ovalentaria</taxon>
        <taxon>Atherinomorphae</taxon>
        <taxon>Cyprinodontiformes</taxon>
        <taxon>Goodeidae</taxon>
        <taxon>Ameca</taxon>
    </lineage>
</organism>
<sequence length="105" mass="12297">MNHFLKLFLPVPFVFCSPPTCLFILSPYPLKSQTHHHFSSSRLLFKWVVLLLFFLGFWINVTFHTAYALLLKHLSKARSEDLKRAMQRILQVVDVKGPSVNQREI</sequence>
<evidence type="ECO:0000313" key="3">
    <source>
        <dbReference type="Proteomes" id="UP001469553"/>
    </source>
</evidence>